<keyword evidence="1" id="KW-0812">Transmembrane</keyword>
<keyword evidence="3" id="KW-1185">Reference proteome</keyword>
<feature type="transmembrane region" description="Helical" evidence="1">
    <location>
        <begin position="12"/>
        <end position="29"/>
    </location>
</feature>
<reference evidence="2 3" key="1">
    <citation type="submission" date="2023-11" db="EMBL/GenBank/DDBJ databases">
        <title>Analysis of the Genomes of Mucilaginibacter gossypii cycad 4 and M. sabulilitoris SNA2: microbes with the potential for plant growth promotion.</title>
        <authorList>
            <person name="Hirsch A.M."/>
            <person name="Humm E."/>
            <person name="Rubbi M."/>
            <person name="Del Vecchio G."/>
            <person name="Ha S.M."/>
            <person name="Pellegrini M."/>
            <person name="Gunsalus R.P."/>
        </authorList>
    </citation>
    <scope>NUCLEOTIDE SEQUENCE [LARGE SCALE GENOMIC DNA]</scope>
    <source>
        <strain evidence="2 3">SNA2</strain>
    </source>
</reference>
<keyword evidence="1" id="KW-1133">Transmembrane helix</keyword>
<dbReference type="Proteomes" id="UP001324380">
    <property type="component" value="Chromosome"/>
</dbReference>
<protein>
    <submittedName>
        <fullName evidence="2">Uncharacterized protein</fullName>
    </submittedName>
</protein>
<feature type="transmembrane region" description="Helical" evidence="1">
    <location>
        <begin position="172"/>
        <end position="190"/>
    </location>
</feature>
<name>A0ABZ0TUU9_9SPHI</name>
<dbReference type="RefSeq" id="WP_321565944.1">
    <property type="nucleotide sequence ID" value="NZ_CP139558.1"/>
</dbReference>
<evidence type="ECO:0000313" key="3">
    <source>
        <dbReference type="Proteomes" id="UP001324380"/>
    </source>
</evidence>
<organism evidence="2 3">
    <name type="scientific">Mucilaginibacter sabulilitoris</name>
    <dbReference type="NCBI Taxonomy" id="1173583"/>
    <lineage>
        <taxon>Bacteria</taxon>
        <taxon>Pseudomonadati</taxon>
        <taxon>Bacteroidota</taxon>
        <taxon>Sphingobacteriia</taxon>
        <taxon>Sphingobacteriales</taxon>
        <taxon>Sphingobacteriaceae</taxon>
        <taxon>Mucilaginibacter</taxon>
    </lineage>
</organism>
<evidence type="ECO:0000256" key="1">
    <source>
        <dbReference type="SAM" id="Phobius"/>
    </source>
</evidence>
<dbReference type="EMBL" id="CP139558">
    <property type="protein sequence ID" value="WPU96856.1"/>
    <property type="molecule type" value="Genomic_DNA"/>
</dbReference>
<evidence type="ECO:0000313" key="2">
    <source>
        <dbReference type="EMBL" id="WPU96856.1"/>
    </source>
</evidence>
<gene>
    <name evidence="2" type="ORF">SNE25_15140</name>
</gene>
<sequence length="237" mass="27857">MFNLPFPTDSLYKFAFMFGLALIVFAFYFRDTHLNRYNKTQPIFSIDSISEVDEVQKKAFVKVLKYIDSTELKNFTNSGLMDENDFLIIADELNHKKVIDTLSKIEDIDMYFHGLLKRIKSPDYVISKQGVASSFYIRELLYIRMDAIDKKHKKEIAYYNDVKKDDNSSFQFLLTSGIVLFILGSLGWYFNIQRIQDKLLKFQLSETEIKIVESKVIKTRKHFEPKMLPRPEVRNGV</sequence>
<accession>A0ABZ0TUU9</accession>
<proteinExistence type="predicted"/>
<keyword evidence="1" id="KW-0472">Membrane</keyword>